<dbReference type="Gene3D" id="1.20.1280.50">
    <property type="match status" value="1"/>
</dbReference>
<evidence type="ECO:0000313" key="3">
    <source>
        <dbReference type="EMBL" id="CAG1864879.1"/>
    </source>
</evidence>
<proteinExistence type="predicted"/>
<dbReference type="SUPFAM" id="SSF81383">
    <property type="entry name" value="F-box domain"/>
    <property type="match status" value="1"/>
</dbReference>
<sequence length="397" mass="45961">MADWSNLHLDVLNLIFSELSLPDLLRCTVVCAAWLCAIHDLRRCCPKLHHQSPWLAIRGSGGNKGSASSMTLFAAHFFSLSEQKVYTIPLPGPLIRYRLFVGSSHGWLITIDKQLKIQLLNPINGAQINIPSILTYDHIGHIPDPWGRIRSHAYNIYYDQQPVEDLPRLNFKAMLSSDPSRGDYIVTLIHYPYGGISFTRSSDNKWTTMSLPGLYDDAIFYRDQLYATFDGRVDIWDDLDQEWKTVVPLPELVDIYPFYFPFWLLVQTPSCDLLHVRGKKVLMEEHNDDIETLFMIVYRLDIHNGTSLQVNNLGEYALFLCSNQSLCLSCKDFPELTPNRIYFTNDFWWWNNHHREKCRDVIVYDLESDTFSYILHSDARLNMPPPIWITPSPLLSD</sequence>
<dbReference type="Pfam" id="PF03478">
    <property type="entry name" value="Beta-prop_KIB1-4"/>
    <property type="match status" value="1"/>
</dbReference>
<name>A0A8D7BBH7_MUSAM</name>
<reference evidence="3" key="1">
    <citation type="submission" date="2021-03" db="EMBL/GenBank/DDBJ databases">
        <authorList>
            <consortium name="Genoscope - CEA"/>
            <person name="William W."/>
        </authorList>
    </citation>
    <scope>NUCLEOTIDE SEQUENCE</scope>
    <source>
        <strain evidence="3">Doubled-haploid Pahang</strain>
    </source>
</reference>
<accession>A0A8D7BBH7</accession>
<protein>
    <submittedName>
        <fullName evidence="3">(wild Malaysian banana) hypothetical protein</fullName>
    </submittedName>
</protein>
<dbReference type="EMBL" id="HG996475">
    <property type="protein sequence ID" value="CAG1864879.1"/>
    <property type="molecule type" value="Genomic_DNA"/>
</dbReference>
<gene>
    <name evidence="3" type="ORF">GSMUA_07490.1</name>
</gene>
<evidence type="ECO:0000259" key="1">
    <source>
        <dbReference type="Pfam" id="PF00646"/>
    </source>
</evidence>
<evidence type="ECO:0000259" key="2">
    <source>
        <dbReference type="Pfam" id="PF03478"/>
    </source>
</evidence>
<dbReference type="PANTHER" id="PTHR44586">
    <property type="entry name" value="F-BOX DOMAIN CONTAINING PROTEIN, EXPRESSED"/>
    <property type="match status" value="1"/>
</dbReference>
<dbReference type="InterPro" id="IPR005174">
    <property type="entry name" value="KIB1-4_b-propeller"/>
</dbReference>
<feature type="domain" description="KIB1-4 beta-propeller" evidence="2">
    <location>
        <begin position="77"/>
        <end position="365"/>
    </location>
</feature>
<dbReference type="InterPro" id="IPR036047">
    <property type="entry name" value="F-box-like_dom_sf"/>
</dbReference>
<dbReference type="Pfam" id="PF00646">
    <property type="entry name" value="F-box"/>
    <property type="match status" value="1"/>
</dbReference>
<organism evidence="3">
    <name type="scientific">Musa acuminata subsp. malaccensis</name>
    <name type="common">Wild banana</name>
    <name type="synonym">Musa malaccensis</name>
    <dbReference type="NCBI Taxonomy" id="214687"/>
    <lineage>
        <taxon>Eukaryota</taxon>
        <taxon>Viridiplantae</taxon>
        <taxon>Streptophyta</taxon>
        <taxon>Embryophyta</taxon>
        <taxon>Tracheophyta</taxon>
        <taxon>Spermatophyta</taxon>
        <taxon>Magnoliopsida</taxon>
        <taxon>Liliopsida</taxon>
        <taxon>Zingiberales</taxon>
        <taxon>Musaceae</taxon>
        <taxon>Musa</taxon>
    </lineage>
</organism>
<dbReference type="InterPro" id="IPR001810">
    <property type="entry name" value="F-box_dom"/>
</dbReference>
<dbReference type="AlphaFoldDB" id="A0A8D7BBH7"/>
<dbReference type="PANTHER" id="PTHR44586:SF25">
    <property type="entry name" value="(WILD MALAYSIAN BANANA) HYPOTHETICAL PROTEIN"/>
    <property type="match status" value="1"/>
</dbReference>
<feature type="domain" description="F-box" evidence="1">
    <location>
        <begin position="4"/>
        <end position="43"/>
    </location>
</feature>